<proteinExistence type="inferred from homology"/>
<keyword evidence="4" id="KW-1185">Reference proteome</keyword>
<dbReference type="SUPFAM" id="SSF52799">
    <property type="entry name" value="(Phosphotyrosine protein) phosphatases II"/>
    <property type="match status" value="1"/>
</dbReference>
<dbReference type="InterPro" id="IPR026893">
    <property type="entry name" value="Tyr/Ser_Pase_IphP-type"/>
</dbReference>
<name>A0ABN3MM92_9ACTN</name>
<dbReference type="Proteomes" id="UP001501721">
    <property type="component" value="Unassembled WGS sequence"/>
</dbReference>
<feature type="region of interest" description="Disordered" evidence="2">
    <location>
        <begin position="1"/>
        <end position="22"/>
    </location>
</feature>
<dbReference type="InterPro" id="IPR029021">
    <property type="entry name" value="Prot-tyrosine_phosphatase-like"/>
</dbReference>
<gene>
    <name evidence="3" type="ORF">GCM10010422_61980</name>
</gene>
<dbReference type="Pfam" id="PF13350">
    <property type="entry name" value="Y_phosphatase3"/>
    <property type="match status" value="1"/>
</dbReference>
<evidence type="ECO:0000313" key="3">
    <source>
        <dbReference type="EMBL" id="GAA2503649.1"/>
    </source>
</evidence>
<dbReference type="EMBL" id="BAAATL010000034">
    <property type="protein sequence ID" value="GAA2503649.1"/>
    <property type="molecule type" value="Genomic_DNA"/>
</dbReference>
<dbReference type="PANTHER" id="PTHR31126:SF1">
    <property type="entry name" value="TYROSINE SPECIFIC PROTEIN PHOSPHATASES DOMAIN-CONTAINING PROTEIN"/>
    <property type="match status" value="1"/>
</dbReference>
<organism evidence="3 4">
    <name type="scientific">Streptomyces graminearus</name>
    <dbReference type="NCBI Taxonomy" id="284030"/>
    <lineage>
        <taxon>Bacteria</taxon>
        <taxon>Bacillati</taxon>
        <taxon>Actinomycetota</taxon>
        <taxon>Actinomycetes</taxon>
        <taxon>Kitasatosporales</taxon>
        <taxon>Streptomycetaceae</taxon>
        <taxon>Streptomyces</taxon>
    </lineage>
</organism>
<evidence type="ECO:0000313" key="4">
    <source>
        <dbReference type="Proteomes" id="UP001501721"/>
    </source>
</evidence>
<protein>
    <submittedName>
        <fullName evidence="3">Tyrosine-protein phosphatase</fullName>
    </submittedName>
</protein>
<comment type="caution">
    <text evidence="3">The sequence shown here is derived from an EMBL/GenBank/DDBJ whole genome shotgun (WGS) entry which is preliminary data.</text>
</comment>
<dbReference type="PANTHER" id="PTHR31126">
    <property type="entry name" value="TYROSINE-PROTEIN PHOSPHATASE"/>
    <property type="match status" value="1"/>
</dbReference>
<reference evidence="3 4" key="1">
    <citation type="journal article" date="2019" name="Int. J. Syst. Evol. Microbiol.">
        <title>The Global Catalogue of Microorganisms (GCM) 10K type strain sequencing project: providing services to taxonomists for standard genome sequencing and annotation.</title>
        <authorList>
            <consortium name="The Broad Institute Genomics Platform"/>
            <consortium name="The Broad Institute Genome Sequencing Center for Infectious Disease"/>
            <person name="Wu L."/>
            <person name="Ma J."/>
        </authorList>
    </citation>
    <scope>NUCLEOTIDE SEQUENCE [LARGE SCALE GENOMIC DNA]</scope>
    <source>
        <strain evidence="3 4">JCM 6923</strain>
    </source>
</reference>
<accession>A0ABN3MM92</accession>
<dbReference type="Gene3D" id="3.90.190.10">
    <property type="entry name" value="Protein tyrosine phosphatase superfamily"/>
    <property type="match status" value="1"/>
</dbReference>
<comment type="similarity">
    <text evidence="1">Belongs to the protein-tyrosine phosphatase family.</text>
</comment>
<evidence type="ECO:0000256" key="1">
    <source>
        <dbReference type="ARBA" id="ARBA00009580"/>
    </source>
</evidence>
<evidence type="ECO:0000256" key="2">
    <source>
        <dbReference type="SAM" id="MobiDB-lite"/>
    </source>
</evidence>
<sequence length="340" mass="36563">MPAATAAPGPHTPHSHHAAHSSRIPFTAATVTATDDGSYHLVWKAPGVRSVTIWANGHVVARGGARGGVTVKGLRAVDRQWFDFVPERGDSLRLADRLIKLDGTVNFRDAGGYRTADGHWVKMGKIYRSDALNKLTAADGAKLERLGIRVAYDLRTESERSSAPDVVPSGVTYRVADVLAGSDFLSTPPTSAEAATQAMVDAEKFMVSGDTARTAYTSVFDGITDDDRHGLLYHCTAGKDRTGWSSAALLTALGVPRKTVTDDYLASNTYRAKANADVLAALPPEQAKIYKPILDVRTEYLNAGFTEVEETYGSSDAYLNKGLGIDARELRALKNDLLVD</sequence>